<organism evidence="1 2">
    <name type="scientific">Streptomyces hainanensis</name>
    <dbReference type="NCBI Taxonomy" id="402648"/>
    <lineage>
        <taxon>Bacteria</taxon>
        <taxon>Bacillati</taxon>
        <taxon>Actinomycetota</taxon>
        <taxon>Actinomycetes</taxon>
        <taxon>Kitasatosporales</taxon>
        <taxon>Streptomycetaceae</taxon>
        <taxon>Streptomyces</taxon>
    </lineage>
</organism>
<comment type="caution">
    <text evidence="1">The sequence shown here is derived from an EMBL/GenBank/DDBJ whole genome shotgun (WGS) entry which is preliminary data.</text>
</comment>
<evidence type="ECO:0000313" key="1">
    <source>
        <dbReference type="EMBL" id="TDC69125.1"/>
    </source>
</evidence>
<name>A0A4V2Y1K7_9ACTN</name>
<gene>
    <name evidence="1" type="ORF">E1283_26425</name>
</gene>
<dbReference type="EMBL" id="SMKI01000348">
    <property type="protein sequence ID" value="TDC69125.1"/>
    <property type="molecule type" value="Genomic_DNA"/>
</dbReference>
<sequence length="75" mass="8278">GQWVGMGGLIRAATTGRFTAQFLCDEFGLPFRPSLSDGGGGRSGKRYLRDRNLRHRNHRKLARTSQAAHIQATVP</sequence>
<evidence type="ECO:0000313" key="2">
    <source>
        <dbReference type="Proteomes" id="UP000295345"/>
    </source>
</evidence>
<proteinExistence type="predicted"/>
<protein>
    <submittedName>
        <fullName evidence="1">Uncharacterized protein</fullName>
    </submittedName>
</protein>
<keyword evidence="2" id="KW-1185">Reference proteome</keyword>
<feature type="non-terminal residue" evidence="1">
    <location>
        <position position="1"/>
    </location>
</feature>
<reference evidence="1 2" key="1">
    <citation type="submission" date="2019-03" db="EMBL/GenBank/DDBJ databases">
        <title>Draft genome sequences of novel Actinobacteria.</title>
        <authorList>
            <person name="Sahin N."/>
            <person name="Ay H."/>
            <person name="Saygin H."/>
        </authorList>
    </citation>
    <scope>NUCLEOTIDE SEQUENCE [LARGE SCALE GENOMIC DNA]</scope>
    <source>
        <strain evidence="1 2">DSM 41900</strain>
    </source>
</reference>
<dbReference type="AlphaFoldDB" id="A0A4V2Y1K7"/>
<accession>A0A4V2Y1K7</accession>
<dbReference type="Proteomes" id="UP000295345">
    <property type="component" value="Unassembled WGS sequence"/>
</dbReference>
<dbReference type="RefSeq" id="WP_132820663.1">
    <property type="nucleotide sequence ID" value="NZ_SMKI01000348.1"/>
</dbReference>